<comment type="caution">
    <text evidence="1">The sequence shown here is derived from an EMBL/GenBank/DDBJ whole genome shotgun (WGS) entry which is preliminary data.</text>
</comment>
<protein>
    <submittedName>
        <fullName evidence="1">FtsH protease activity modulator HflK</fullName>
    </submittedName>
</protein>
<sequence length="364" mass="39727">MPWNKDGGGGGNKGPWGQGPWGQGPGGPSGGNRGPTPPDLDELIRKGQDSLKNILPGGAGGRSTWVIFILAIIALIAFNSVYQVQADERGVVLRLGSYTRTVNPGLHFAIWPVETLETVQVESERQTSIGAVANEGLMLAGDQNLVDIRFTVLWKIKNPEEYLFNVSDQEKLVRVVAESAMREIVGRTPAEEVRTTGRLAAQDQVMGISQTTLDSYAAGILITGLKLEKADPPAEVLDAFEEVQRAEQDLARSINEADQYANQRRRLVEGEAAKLVEDAKGYKARVTLEAQGEAQRFLSVYEEYAKAKDVTRKRMFLETMEGILSKSNKVIIEGDGQGVVPYLPLPELQKRQNNTTTPAQGANQ</sequence>
<keyword evidence="1" id="KW-0378">Hydrolase</keyword>
<dbReference type="Proteomes" id="UP000616151">
    <property type="component" value="Unassembled WGS sequence"/>
</dbReference>
<name>A0ACC5QYG4_9HYPH</name>
<gene>
    <name evidence="1" type="primary">hflK</name>
    <name evidence="1" type="ORF">JHL16_03450</name>
</gene>
<evidence type="ECO:0000313" key="1">
    <source>
        <dbReference type="EMBL" id="MBK1865395.1"/>
    </source>
</evidence>
<reference evidence="1" key="1">
    <citation type="submission" date="2021-01" db="EMBL/GenBank/DDBJ databases">
        <authorList>
            <person name="Sun Q."/>
        </authorList>
    </citation>
    <scope>NUCLEOTIDE SEQUENCE</scope>
    <source>
        <strain evidence="1">YIM B02566</strain>
    </source>
</reference>
<keyword evidence="1" id="KW-0645">Protease</keyword>
<keyword evidence="2" id="KW-1185">Reference proteome</keyword>
<organism evidence="1 2">
    <name type="scientific">Taklimakanibacter albus</name>
    <dbReference type="NCBI Taxonomy" id="2800327"/>
    <lineage>
        <taxon>Bacteria</taxon>
        <taxon>Pseudomonadati</taxon>
        <taxon>Pseudomonadota</taxon>
        <taxon>Alphaproteobacteria</taxon>
        <taxon>Hyphomicrobiales</taxon>
        <taxon>Aestuariivirgaceae</taxon>
        <taxon>Taklimakanibacter</taxon>
    </lineage>
</organism>
<proteinExistence type="predicted"/>
<evidence type="ECO:0000313" key="2">
    <source>
        <dbReference type="Proteomes" id="UP000616151"/>
    </source>
</evidence>
<dbReference type="EMBL" id="JAENHL010000004">
    <property type="protein sequence ID" value="MBK1865395.1"/>
    <property type="molecule type" value="Genomic_DNA"/>
</dbReference>
<accession>A0ACC5QYG4</accession>